<comment type="caution">
    <text evidence="10">The sequence shown here is derived from an EMBL/GenBank/DDBJ whole genome shotgun (WGS) entry which is preliminary data.</text>
</comment>
<evidence type="ECO:0000313" key="11">
    <source>
        <dbReference type="Proteomes" id="UP001303647"/>
    </source>
</evidence>
<comment type="similarity">
    <text evidence="2">Belongs to the major facilitator superfamily. TCR/Tet family.</text>
</comment>
<dbReference type="InterPro" id="IPR036259">
    <property type="entry name" value="MFS_trans_sf"/>
</dbReference>
<reference evidence="10" key="1">
    <citation type="journal article" date="2023" name="Mol. Phylogenet. Evol.">
        <title>Genome-scale phylogeny and comparative genomics of the fungal order Sordariales.</title>
        <authorList>
            <person name="Hensen N."/>
            <person name="Bonometti L."/>
            <person name="Westerberg I."/>
            <person name="Brannstrom I.O."/>
            <person name="Guillou S."/>
            <person name="Cros-Aarteil S."/>
            <person name="Calhoun S."/>
            <person name="Haridas S."/>
            <person name="Kuo A."/>
            <person name="Mondo S."/>
            <person name="Pangilinan J."/>
            <person name="Riley R."/>
            <person name="LaButti K."/>
            <person name="Andreopoulos B."/>
            <person name="Lipzen A."/>
            <person name="Chen C."/>
            <person name="Yan M."/>
            <person name="Daum C."/>
            <person name="Ng V."/>
            <person name="Clum A."/>
            <person name="Steindorff A."/>
            <person name="Ohm R.A."/>
            <person name="Martin F."/>
            <person name="Silar P."/>
            <person name="Natvig D.O."/>
            <person name="Lalanne C."/>
            <person name="Gautier V."/>
            <person name="Ament-Velasquez S.L."/>
            <person name="Kruys A."/>
            <person name="Hutchinson M.I."/>
            <person name="Powell A.J."/>
            <person name="Barry K."/>
            <person name="Miller A.N."/>
            <person name="Grigoriev I.V."/>
            <person name="Debuchy R."/>
            <person name="Gladieux P."/>
            <person name="Hiltunen Thoren M."/>
            <person name="Johannesson H."/>
        </authorList>
    </citation>
    <scope>NUCLEOTIDE SEQUENCE</scope>
    <source>
        <strain evidence="10">CBS 359.72</strain>
    </source>
</reference>
<keyword evidence="5 8" id="KW-1133">Transmembrane helix</keyword>
<feature type="transmembrane region" description="Helical" evidence="8">
    <location>
        <begin position="165"/>
        <end position="185"/>
    </location>
</feature>
<dbReference type="PANTHER" id="PTHR23501:SF12">
    <property type="entry name" value="MAJOR FACILITATOR SUPERFAMILY (MFS) PROFILE DOMAIN-CONTAINING PROTEIN-RELATED"/>
    <property type="match status" value="1"/>
</dbReference>
<feature type="domain" description="Major facilitator superfamily (MFS) profile" evidence="9">
    <location>
        <begin position="44"/>
        <end position="539"/>
    </location>
</feature>
<dbReference type="AlphaFoldDB" id="A0AAN7HB13"/>
<sequence>MSDDTPNNLKLEEKEAGTESSELEPETQPAPPPRSISGWKWGFAYCSLLSVTFLFALDNTIVAAIQPSVLESLGSVNLLAWIGVGFPLGSTCVLAFSKAYGVFNIKWLFIFHVILFEVGSVICGAAPNMPAMIFGRVIAGVGGCGMYSGSLTYLAAMTSMAERPIYTAGVAVAWGLGSVLGPVVGAGFAESGGTWRWGFYINILVGAVFAPSYIFLLPGLTLQNVAQTFKEKLKMVDFVSIIIFAGGAACFNMSITFSGSVFAWSSGSAIALWVMVGVLLIAQIGVALWHPGVSAENRLIPVHFFKRPVILNLGLQMALVSGTMMGFVYYIPLFFAFTRGDAPIQAGVRLLPFVALLVFGALTSGSIMPKNGLYMPWYVAGAALVTIGCGLMYTVETDTPPANVYGYTVLVGLGVGFYVMAGVGVNQALVEPHEVPNAVGWQAVTQVIGAIGYLSVAGNIFYNTAVSNIRPLLPPDTEIDFIADLIAGTSGHAFKSLSPELTELVIDAITKSMRNVWIWFLSGGALSFVLSLFLKRERLTIPA</sequence>
<feature type="transmembrane region" description="Helical" evidence="8">
    <location>
        <begin position="438"/>
        <end position="462"/>
    </location>
</feature>
<reference evidence="10" key="2">
    <citation type="submission" date="2023-05" db="EMBL/GenBank/DDBJ databases">
        <authorList>
            <consortium name="Lawrence Berkeley National Laboratory"/>
            <person name="Steindorff A."/>
            <person name="Hensen N."/>
            <person name="Bonometti L."/>
            <person name="Westerberg I."/>
            <person name="Brannstrom I.O."/>
            <person name="Guillou S."/>
            <person name="Cros-Aarteil S."/>
            <person name="Calhoun S."/>
            <person name="Haridas S."/>
            <person name="Kuo A."/>
            <person name="Mondo S."/>
            <person name="Pangilinan J."/>
            <person name="Riley R."/>
            <person name="Labutti K."/>
            <person name="Andreopoulos B."/>
            <person name="Lipzen A."/>
            <person name="Chen C."/>
            <person name="Yanf M."/>
            <person name="Daum C."/>
            <person name="Ng V."/>
            <person name="Clum A."/>
            <person name="Ohm R."/>
            <person name="Martin F."/>
            <person name="Silar P."/>
            <person name="Natvig D."/>
            <person name="Lalanne C."/>
            <person name="Gautier V."/>
            <person name="Ament-Velasquez S.L."/>
            <person name="Kruys A."/>
            <person name="Hutchinson M.I."/>
            <person name="Powell A.J."/>
            <person name="Barry K."/>
            <person name="Miller A.N."/>
            <person name="Grigoriev I.V."/>
            <person name="Debuchy R."/>
            <person name="Gladieux P."/>
            <person name="Thoren M.H."/>
            <person name="Johannesson H."/>
        </authorList>
    </citation>
    <scope>NUCLEOTIDE SEQUENCE</scope>
    <source>
        <strain evidence="10">CBS 359.72</strain>
    </source>
</reference>
<evidence type="ECO:0000256" key="6">
    <source>
        <dbReference type="ARBA" id="ARBA00023136"/>
    </source>
</evidence>
<dbReference type="GO" id="GO:0005886">
    <property type="term" value="C:plasma membrane"/>
    <property type="evidence" value="ECO:0007669"/>
    <property type="project" value="TreeGrafter"/>
</dbReference>
<accession>A0AAN7HB13</accession>
<feature type="transmembrane region" description="Helical" evidence="8">
    <location>
        <begin position="108"/>
        <end position="127"/>
    </location>
</feature>
<feature type="transmembrane region" description="Helical" evidence="8">
    <location>
        <begin position="405"/>
        <end position="426"/>
    </location>
</feature>
<feature type="transmembrane region" description="Helical" evidence="8">
    <location>
        <begin position="78"/>
        <end position="96"/>
    </location>
</feature>
<protein>
    <submittedName>
        <fullName evidence="10">Major facilitator superfamily domain-containing protein</fullName>
    </submittedName>
</protein>
<dbReference type="Pfam" id="PF07690">
    <property type="entry name" value="MFS_1"/>
    <property type="match status" value="1"/>
</dbReference>
<dbReference type="SUPFAM" id="SSF103473">
    <property type="entry name" value="MFS general substrate transporter"/>
    <property type="match status" value="1"/>
</dbReference>
<feature type="region of interest" description="Disordered" evidence="7">
    <location>
        <begin position="1"/>
        <end position="34"/>
    </location>
</feature>
<feature type="transmembrane region" description="Helical" evidence="8">
    <location>
        <begin position="374"/>
        <end position="393"/>
    </location>
</feature>
<keyword evidence="3" id="KW-0813">Transport</keyword>
<feature type="transmembrane region" description="Helical" evidence="8">
    <location>
        <begin position="133"/>
        <end position="153"/>
    </location>
</feature>
<comment type="subcellular location">
    <subcellularLocation>
        <location evidence="1">Membrane</location>
        <topology evidence="1">Multi-pass membrane protein</topology>
    </subcellularLocation>
</comment>
<feature type="transmembrane region" description="Helical" evidence="8">
    <location>
        <begin position="270"/>
        <end position="289"/>
    </location>
</feature>
<keyword evidence="6 8" id="KW-0472">Membrane</keyword>
<evidence type="ECO:0000256" key="7">
    <source>
        <dbReference type="SAM" id="MobiDB-lite"/>
    </source>
</evidence>
<dbReference type="InterPro" id="IPR020846">
    <property type="entry name" value="MFS_dom"/>
</dbReference>
<evidence type="ECO:0000256" key="8">
    <source>
        <dbReference type="SAM" id="Phobius"/>
    </source>
</evidence>
<feature type="transmembrane region" description="Helical" evidence="8">
    <location>
        <begin position="516"/>
        <end position="534"/>
    </location>
</feature>
<proteinExistence type="inferred from homology"/>
<feature type="transmembrane region" description="Helical" evidence="8">
    <location>
        <begin position="197"/>
        <end position="217"/>
    </location>
</feature>
<evidence type="ECO:0000256" key="3">
    <source>
        <dbReference type="ARBA" id="ARBA00022448"/>
    </source>
</evidence>
<dbReference type="PANTHER" id="PTHR23501">
    <property type="entry name" value="MAJOR FACILITATOR SUPERFAMILY"/>
    <property type="match status" value="1"/>
</dbReference>
<organism evidence="10 11">
    <name type="scientific">Corynascus novoguineensis</name>
    <dbReference type="NCBI Taxonomy" id="1126955"/>
    <lineage>
        <taxon>Eukaryota</taxon>
        <taxon>Fungi</taxon>
        <taxon>Dikarya</taxon>
        <taxon>Ascomycota</taxon>
        <taxon>Pezizomycotina</taxon>
        <taxon>Sordariomycetes</taxon>
        <taxon>Sordariomycetidae</taxon>
        <taxon>Sordariales</taxon>
        <taxon>Chaetomiaceae</taxon>
        <taxon>Corynascus</taxon>
    </lineage>
</organism>
<evidence type="ECO:0000256" key="5">
    <source>
        <dbReference type="ARBA" id="ARBA00022989"/>
    </source>
</evidence>
<gene>
    <name evidence="10" type="ORF">C7999DRAFT_36474</name>
</gene>
<dbReference type="Gene3D" id="1.20.1250.20">
    <property type="entry name" value="MFS general substrate transporter like domains"/>
    <property type="match status" value="1"/>
</dbReference>
<evidence type="ECO:0000256" key="4">
    <source>
        <dbReference type="ARBA" id="ARBA00022692"/>
    </source>
</evidence>
<keyword evidence="11" id="KW-1185">Reference proteome</keyword>
<keyword evidence="4 8" id="KW-0812">Transmembrane</keyword>
<dbReference type="InterPro" id="IPR011701">
    <property type="entry name" value="MFS"/>
</dbReference>
<dbReference type="EMBL" id="MU857850">
    <property type="protein sequence ID" value="KAK4243211.1"/>
    <property type="molecule type" value="Genomic_DNA"/>
</dbReference>
<feature type="transmembrane region" description="Helical" evidence="8">
    <location>
        <begin position="43"/>
        <end position="66"/>
    </location>
</feature>
<dbReference type="Proteomes" id="UP001303647">
    <property type="component" value="Unassembled WGS sequence"/>
</dbReference>
<dbReference type="GO" id="GO:0022857">
    <property type="term" value="F:transmembrane transporter activity"/>
    <property type="evidence" value="ECO:0007669"/>
    <property type="project" value="InterPro"/>
</dbReference>
<name>A0AAN7HB13_9PEZI</name>
<evidence type="ECO:0000259" key="9">
    <source>
        <dbReference type="PROSITE" id="PS50850"/>
    </source>
</evidence>
<feature type="transmembrane region" description="Helical" evidence="8">
    <location>
        <begin position="238"/>
        <end position="264"/>
    </location>
</feature>
<feature type="transmembrane region" description="Helical" evidence="8">
    <location>
        <begin position="343"/>
        <end position="362"/>
    </location>
</feature>
<feature type="transmembrane region" description="Helical" evidence="8">
    <location>
        <begin position="309"/>
        <end position="331"/>
    </location>
</feature>
<evidence type="ECO:0000313" key="10">
    <source>
        <dbReference type="EMBL" id="KAK4243211.1"/>
    </source>
</evidence>
<dbReference type="PROSITE" id="PS50850">
    <property type="entry name" value="MFS"/>
    <property type="match status" value="1"/>
</dbReference>
<evidence type="ECO:0000256" key="2">
    <source>
        <dbReference type="ARBA" id="ARBA00007520"/>
    </source>
</evidence>
<evidence type="ECO:0000256" key="1">
    <source>
        <dbReference type="ARBA" id="ARBA00004141"/>
    </source>
</evidence>